<gene>
    <name evidence="2" type="ORF">AMTR_s00053p00198980</name>
</gene>
<name>W1PB42_AMBTC</name>
<feature type="region of interest" description="Disordered" evidence="1">
    <location>
        <begin position="83"/>
        <end position="110"/>
    </location>
</feature>
<dbReference type="Gramene" id="ERN05153">
    <property type="protein sequence ID" value="ERN05153"/>
    <property type="gene ID" value="AMTR_s00053p00198980"/>
</dbReference>
<proteinExistence type="predicted"/>
<feature type="compositionally biased region" description="Polar residues" evidence="1">
    <location>
        <begin position="99"/>
        <end position="109"/>
    </location>
</feature>
<sequence length="179" mass="20200">MTRMTYKRNKKNVWDRITDCNNQAPKKTPMVGISTKNLGCLQRTHWNSYHGFKDRREISKDLGYFKKIKKVWRPKIKSVSLETESSTSQHKVRRPILQDRSTTTNSPTVTRDKGKVAVSLEVDNNSKEDFVEGDGIGLTSGGGRVGSSSGGVFPKKEYLGTKALLISRLLSLRIERLSL</sequence>
<dbReference type="AlphaFoldDB" id="W1PB42"/>
<evidence type="ECO:0000313" key="3">
    <source>
        <dbReference type="Proteomes" id="UP000017836"/>
    </source>
</evidence>
<dbReference type="EMBL" id="KI394012">
    <property type="protein sequence ID" value="ERN05153.1"/>
    <property type="molecule type" value="Genomic_DNA"/>
</dbReference>
<dbReference type="Proteomes" id="UP000017836">
    <property type="component" value="Unassembled WGS sequence"/>
</dbReference>
<evidence type="ECO:0000313" key="2">
    <source>
        <dbReference type="EMBL" id="ERN05153.1"/>
    </source>
</evidence>
<accession>W1PB42</accession>
<dbReference type="HOGENOM" id="CLU_1505460_0_0_1"/>
<protein>
    <submittedName>
        <fullName evidence="2">Uncharacterized protein</fullName>
    </submittedName>
</protein>
<keyword evidence="3" id="KW-1185">Reference proteome</keyword>
<evidence type="ECO:0000256" key="1">
    <source>
        <dbReference type="SAM" id="MobiDB-lite"/>
    </source>
</evidence>
<organism evidence="2 3">
    <name type="scientific">Amborella trichopoda</name>
    <dbReference type="NCBI Taxonomy" id="13333"/>
    <lineage>
        <taxon>Eukaryota</taxon>
        <taxon>Viridiplantae</taxon>
        <taxon>Streptophyta</taxon>
        <taxon>Embryophyta</taxon>
        <taxon>Tracheophyta</taxon>
        <taxon>Spermatophyta</taxon>
        <taxon>Magnoliopsida</taxon>
        <taxon>Amborellales</taxon>
        <taxon>Amborellaceae</taxon>
        <taxon>Amborella</taxon>
    </lineage>
</organism>
<reference evidence="3" key="1">
    <citation type="journal article" date="2013" name="Science">
        <title>The Amborella genome and the evolution of flowering plants.</title>
        <authorList>
            <consortium name="Amborella Genome Project"/>
        </authorList>
    </citation>
    <scope>NUCLEOTIDE SEQUENCE [LARGE SCALE GENOMIC DNA]</scope>
</reference>